<sequence length="118" mass="13570">MYRKLLKAKIHQAVITDKNLYYEGSLTLDREIMEKAGLLPFEAVWIYNLNNGARFETYLLEGEKGEVILNGAAARLGETGDRIIIVAYAWVADNELPYFKTRLLYLNEKNEVSQIKNL</sequence>
<reference evidence="14 15" key="1">
    <citation type="journal article" date="2016" name="Int. J. Syst. Evol. Microbiol.">
        <title>Caldimicrobium thiodismutans sp. nov., a sulfur-disproportionating bacterium isolated from a hot spring, and emended description of the genus Caldimicrobium.</title>
        <authorList>
            <person name="Kojima H."/>
            <person name="Umezawa K."/>
            <person name="Fukui M."/>
        </authorList>
    </citation>
    <scope>NUCLEOTIDE SEQUENCE [LARGE SCALE GENOMIC DNA]</scope>
    <source>
        <strain evidence="14 15">TF1</strain>
    </source>
</reference>
<dbReference type="PANTHER" id="PTHR21012">
    <property type="entry name" value="ASPARTATE 1-DECARBOXYLASE"/>
    <property type="match status" value="1"/>
</dbReference>
<keyword evidence="8 9" id="KW-0670">Pyruvate</keyword>
<proteinExistence type="inferred from homology"/>
<evidence type="ECO:0000256" key="7">
    <source>
        <dbReference type="ARBA" id="ARBA00023270"/>
    </source>
</evidence>
<evidence type="ECO:0000256" key="9">
    <source>
        <dbReference type="HAMAP-Rule" id="MF_00446"/>
    </source>
</evidence>
<evidence type="ECO:0000256" key="12">
    <source>
        <dbReference type="PIRSR" id="PIRSR006246-3"/>
    </source>
</evidence>
<dbReference type="GO" id="GO:0006523">
    <property type="term" value="P:alanine biosynthetic process"/>
    <property type="evidence" value="ECO:0007669"/>
    <property type="project" value="InterPro"/>
</dbReference>
<dbReference type="RefSeq" id="WP_068514018.1">
    <property type="nucleotide sequence ID" value="NZ_AP014945.1"/>
</dbReference>
<dbReference type="KEGG" id="cthi:THC_0929"/>
<evidence type="ECO:0000256" key="10">
    <source>
        <dbReference type="PIRSR" id="PIRSR006246-1"/>
    </source>
</evidence>
<evidence type="ECO:0000256" key="2">
    <source>
        <dbReference type="ARBA" id="ARBA00022655"/>
    </source>
</evidence>
<dbReference type="PIRSF" id="PIRSF006246">
    <property type="entry name" value="Asp_decarbox"/>
    <property type="match status" value="1"/>
</dbReference>
<evidence type="ECO:0000256" key="11">
    <source>
        <dbReference type="PIRSR" id="PIRSR006246-2"/>
    </source>
</evidence>
<dbReference type="GO" id="GO:0004068">
    <property type="term" value="F:aspartate 1-decarboxylase activity"/>
    <property type="evidence" value="ECO:0007669"/>
    <property type="project" value="UniProtKB-UniRule"/>
</dbReference>
<evidence type="ECO:0000256" key="1">
    <source>
        <dbReference type="ARBA" id="ARBA00022490"/>
    </source>
</evidence>
<evidence type="ECO:0000313" key="15">
    <source>
        <dbReference type="Proteomes" id="UP000068196"/>
    </source>
</evidence>
<evidence type="ECO:0000256" key="3">
    <source>
        <dbReference type="ARBA" id="ARBA00022793"/>
    </source>
</evidence>
<evidence type="ECO:0000256" key="4">
    <source>
        <dbReference type="ARBA" id="ARBA00022813"/>
    </source>
</evidence>
<dbReference type="SUPFAM" id="SSF50692">
    <property type="entry name" value="ADC-like"/>
    <property type="match status" value="1"/>
</dbReference>
<keyword evidence="3 9" id="KW-0210">Decarboxylase</keyword>
<dbReference type="PANTHER" id="PTHR21012:SF0">
    <property type="entry name" value="ASPARTATE 1-DECARBOXYLASE"/>
    <property type="match status" value="1"/>
</dbReference>
<evidence type="ECO:0000256" key="5">
    <source>
        <dbReference type="ARBA" id="ARBA00023145"/>
    </source>
</evidence>
<evidence type="ECO:0000256" key="6">
    <source>
        <dbReference type="ARBA" id="ARBA00023239"/>
    </source>
</evidence>
<comment type="subcellular location">
    <subcellularLocation>
        <location evidence="9">Cytoplasm</location>
    </subcellularLocation>
</comment>
<keyword evidence="5 9" id="KW-0865">Zymogen</keyword>
<evidence type="ECO:0000256" key="8">
    <source>
        <dbReference type="ARBA" id="ARBA00023317"/>
    </source>
</evidence>
<comment type="cofactor">
    <cofactor evidence="9 10">
        <name>pyruvate</name>
        <dbReference type="ChEBI" id="CHEBI:15361"/>
    </cofactor>
    <text evidence="9 10">Binds 1 pyruvoyl group covalently per subunit.</text>
</comment>
<name>A0A0U5AN69_9BACT</name>
<dbReference type="EMBL" id="AP014945">
    <property type="protein sequence ID" value="BAU23314.1"/>
    <property type="molecule type" value="Genomic_DNA"/>
</dbReference>
<feature type="binding site" evidence="9 11">
    <location>
        <begin position="71"/>
        <end position="73"/>
    </location>
    <ligand>
        <name>substrate</name>
    </ligand>
</feature>
<dbReference type="UniPathway" id="UPA00028">
    <property type="reaction ID" value="UER00002"/>
</dbReference>
<dbReference type="InterPro" id="IPR009010">
    <property type="entry name" value="Asp_de-COase-like_dom_sf"/>
</dbReference>
<dbReference type="STRING" id="1653476.THC_0929"/>
<dbReference type="InterPro" id="IPR003190">
    <property type="entry name" value="Asp_decarbox"/>
</dbReference>
<organism evidence="14 15">
    <name type="scientific">Caldimicrobium thiodismutans</name>
    <dbReference type="NCBI Taxonomy" id="1653476"/>
    <lineage>
        <taxon>Bacteria</taxon>
        <taxon>Pseudomonadati</taxon>
        <taxon>Thermodesulfobacteriota</taxon>
        <taxon>Thermodesulfobacteria</taxon>
        <taxon>Thermodesulfobacteriales</taxon>
        <taxon>Thermodesulfobacteriaceae</taxon>
        <taxon>Caldimicrobium</taxon>
    </lineage>
</organism>
<keyword evidence="7 9" id="KW-0704">Schiff base</keyword>
<feature type="modified residue" description="Pyruvic acid (Ser)" evidence="9 12">
    <location>
        <position position="25"/>
    </location>
</feature>
<evidence type="ECO:0000313" key="14">
    <source>
        <dbReference type="EMBL" id="BAU23314.1"/>
    </source>
</evidence>
<keyword evidence="6 9" id="KW-0456">Lyase</keyword>
<comment type="function">
    <text evidence="9">Catalyzes the pyruvoyl-dependent decarboxylation of aspartate to produce beta-alanine.</text>
</comment>
<dbReference type="CDD" id="cd06919">
    <property type="entry name" value="Asp_decarbox"/>
    <property type="match status" value="1"/>
</dbReference>
<dbReference type="NCBIfam" id="TIGR00223">
    <property type="entry name" value="panD"/>
    <property type="match status" value="1"/>
</dbReference>
<feature type="chain" id="PRO_5014001192" description="Aspartate 1-decarboxylase alpha chain" evidence="9 13">
    <location>
        <begin position="25"/>
        <end position="118"/>
    </location>
</feature>
<keyword evidence="4 9" id="KW-0068">Autocatalytic cleavage</keyword>
<evidence type="ECO:0000256" key="13">
    <source>
        <dbReference type="PIRSR" id="PIRSR006246-5"/>
    </source>
</evidence>
<dbReference type="GO" id="GO:0005829">
    <property type="term" value="C:cytosol"/>
    <property type="evidence" value="ECO:0007669"/>
    <property type="project" value="TreeGrafter"/>
</dbReference>
<keyword evidence="2 9" id="KW-0566">Pantothenate biosynthesis</keyword>
<dbReference type="OrthoDB" id="9803983at2"/>
<protein>
    <recommendedName>
        <fullName evidence="9">Aspartate 1-decarboxylase</fullName>
        <ecNumber evidence="9">4.1.1.11</ecNumber>
    </recommendedName>
    <alternativeName>
        <fullName evidence="9">Aspartate alpha-decarboxylase</fullName>
    </alternativeName>
    <component>
        <recommendedName>
            <fullName evidence="9">Aspartate 1-decarboxylase beta chain</fullName>
        </recommendedName>
    </component>
    <component>
        <recommendedName>
            <fullName evidence="9">Aspartate 1-decarboxylase alpha chain</fullName>
        </recommendedName>
    </component>
</protein>
<dbReference type="HAMAP" id="MF_00446">
    <property type="entry name" value="PanD"/>
    <property type="match status" value="1"/>
</dbReference>
<reference evidence="15" key="2">
    <citation type="journal article" date="2016" name="Int. J. Syst. Evol. Microbiol.">
        <title>Caldimicrobium thiodismutans sp. nov., a sulfur-disproportionating bacterium isolated from a hot spring.</title>
        <authorList>
            <person name="Kojima H."/>
            <person name="Umezawa K."/>
            <person name="Fukui M."/>
        </authorList>
    </citation>
    <scope>NUCLEOTIDE SEQUENCE [LARGE SCALE GENOMIC DNA]</scope>
    <source>
        <strain evidence="15">TF1</strain>
    </source>
</reference>
<comment type="subunit">
    <text evidence="9">Heterooctamer of four alpha and four beta subunits.</text>
</comment>
<comment type="catalytic activity">
    <reaction evidence="9">
        <text>L-aspartate + H(+) = beta-alanine + CO2</text>
        <dbReference type="Rhea" id="RHEA:19497"/>
        <dbReference type="ChEBI" id="CHEBI:15378"/>
        <dbReference type="ChEBI" id="CHEBI:16526"/>
        <dbReference type="ChEBI" id="CHEBI:29991"/>
        <dbReference type="ChEBI" id="CHEBI:57966"/>
        <dbReference type="EC" id="4.1.1.11"/>
    </reaction>
</comment>
<comment type="PTM">
    <text evidence="9 12">Is synthesized initially as an inactive proenzyme, which is activated by self-cleavage at a specific serine bond to produce a beta-subunit with a hydroxyl group at its C-terminus and an alpha-subunit with a pyruvoyl group at its N-terminus.</text>
</comment>
<accession>A0A0U5AN69</accession>
<dbReference type="EC" id="4.1.1.11" evidence="9"/>
<dbReference type="AlphaFoldDB" id="A0A0U5AN69"/>
<gene>
    <name evidence="9" type="primary">panD</name>
    <name evidence="14" type="ORF">THC_0929</name>
</gene>
<comment type="pathway">
    <text evidence="9">Cofactor biosynthesis; (R)-pantothenate biosynthesis; beta-alanine from L-aspartate: step 1/1.</text>
</comment>
<dbReference type="GO" id="GO:0015940">
    <property type="term" value="P:pantothenate biosynthetic process"/>
    <property type="evidence" value="ECO:0007669"/>
    <property type="project" value="UniProtKB-UniRule"/>
</dbReference>
<keyword evidence="15" id="KW-1185">Reference proteome</keyword>
<dbReference type="Pfam" id="PF02261">
    <property type="entry name" value="Asp_decarbox"/>
    <property type="match status" value="1"/>
</dbReference>
<comment type="similarity">
    <text evidence="9">Belongs to the PanD family.</text>
</comment>
<dbReference type="PATRIC" id="fig|1653476.3.peg.964"/>
<keyword evidence="1 9" id="KW-0963">Cytoplasm</keyword>
<feature type="active site" description="Proton donor" evidence="9 10">
    <location>
        <position position="58"/>
    </location>
</feature>
<dbReference type="Gene3D" id="2.40.40.20">
    <property type="match status" value="1"/>
</dbReference>
<feature type="chain" id="PRO_5014001198" description="Aspartate 1-decarboxylase beta chain" evidence="9 13">
    <location>
        <begin position="1"/>
        <end position="24"/>
    </location>
</feature>
<feature type="active site" description="Schiff-base intermediate with substrate; via pyruvic acid" evidence="9 10">
    <location>
        <position position="25"/>
    </location>
</feature>
<dbReference type="Proteomes" id="UP000068196">
    <property type="component" value="Chromosome"/>
</dbReference>
<feature type="binding site" evidence="9 11">
    <location>
        <position position="57"/>
    </location>
    <ligand>
        <name>substrate</name>
    </ligand>
</feature>